<name>A0A135TQ08_9PEZI</name>
<evidence type="ECO:0000259" key="3">
    <source>
        <dbReference type="PROSITE" id="PS50011"/>
    </source>
</evidence>
<dbReference type="SUPFAM" id="SSF56112">
    <property type="entry name" value="Protein kinase-like (PK-like)"/>
    <property type="match status" value="1"/>
</dbReference>
<dbReference type="PROSITE" id="PS50011">
    <property type="entry name" value="PROTEIN_KINASE_DOM"/>
    <property type="match status" value="1"/>
</dbReference>
<dbReference type="PANTHER" id="PTHR24359">
    <property type="entry name" value="SERINE/THREONINE-PROTEIN KINASE SBK1"/>
    <property type="match status" value="1"/>
</dbReference>
<dbReference type="OrthoDB" id="1668230at2759"/>
<feature type="region of interest" description="Disordered" evidence="1">
    <location>
        <begin position="283"/>
        <end position="364"/>
    </location>
</feature>
<sequence length="382" mass="42182">METATDSSQIDNPVNTPSDIIATTYHSIIESTTYNNLSAVIKRFTFPDNPRTRHRWRREVEALNLARDHPNISHLLTSTSSPPTITLRHEPGLSLEKYINPQTSICTLSHSDALAIWSQIASALSHLHSTCNIIHDDVKPENIIFFSPFSSREEHPQPHAVLLDFGAVITLPFPLPSSSTSPSPSINIWSPSGTPPYAPPEFLRRTKSHASDIWGLGVTLLFCFGYIPLPTGSWILPHVFENEAVKQEMVAWLDEIEELRASLSGSGDAEKVLLGRMLERDPEAKSQSTLTIHPSTALQTFKPPTHAKPQISENSNKQGEKSPAYQGTYAIQPPSKGVDANPSPMLTGSDSELPPPPKFDHPIHGTLGYPTLHYHQQSLDLI</sequence>
<keyword evidence="2" id="KW-0472">Membrane</keyword>
<keyword evidence="2" id="KW-1133">Transmembrane helix</keyword>
<dbReference type="Gene3D" id="1.10.510.10">
    <property type="entry name" value="Transferase(Phosphotransferase) domain 1"/>
    <property type="match status" value="1"/>
</dbReference>
<protein>
    <recommendedName>
        <fullName evidence="3">Protein kinase domain-containing protein</fullName>
    </recommendedName>
</protein>
<dbReference type="InterPro" id="IPR000719">
    <property type="entry name" value="Prot_kinase_dom"/>
</dbReference>
<evidence type="ECO:0000256" key="2">
    <source>
        <dbReference type="SAM" id="Phobius"/>
    </source>
</evidence>
<dbReference type="GO" id="GO:0005524">
    <property type="term" value="F:ATP binding"/>
    <property type="evidence" value="ECO:0007669"/>
    <property type="project" value="InterPro"/>
</dbReference>
<dbReference type="InterPro" id="IPR011009">
    <property type="entry name" value="Kinase-like_dom_sf"/>
</dbReference>
<evidence type="ECO:0000313" key="5">
    <source>
        <dbReference type="Proteomes" id="UP000070054"/>
    </source>
</evidence>
<feature type="transmembrane region" description="Helical" evidence="2">
    <location>
        <begin position="213"/>
        <end position="236"/>
    </location>
</feature>
<dbReference type="PROSITE" id="PS00108">
    <property type="entry name" value="PROTEIN_KINASE_ST"/>
    <property type="match status" value="1"/>
</dbReference>
<dbReference type="EMBL" id="JEMN01001056">
    <property type="protein sequence ID" value="KXH50219.1"/>
    <property type="molecule type" value="Genomic_DNA"/>
</dbReference>
<accession>A0A135TQ08</accession>
<dbReference type="AlphaFoldDB" id="A0A135TQ08"/>
<dbReference type="PANTHER" id="PTHR24359:SF1">
    <property type="entry name" value="INHIBITOR OF NUCLEAR FACTOR KAPPA-B KINASE EPSILON SUBUNIT HOMOLOG 1-RELATED"/>
    <property type="match status" value="1"/>
</dbReference>
<dbReference type="Pfam" id="PF00069">
    <property type="entry name" value="Pkinase"/>
    <property type="match status" value="1"/>
</dbReference>
<keyword evidence="5" id="KW-1185">Reference proteome</keyword>
<comment type="caution">
    <text evidence="4">The sequence shown here is derived from an EMBL/GenBank/DDBJ whole genome shotgun (WGS) entry which is preliminary data.</text>
</comment>
<dbReference type="SMART" id="SM00220">
    <property type="entry name" value="S_TKc"/>
    <property type="match status" value="1"/>
</dbReference>
<dbReference type="InterPro" id="IPR008271">
    <property type="entry name" value="Ser/Thr_kinase_AS"/>
</dbReference>
<dbReference type="GO" id="GO:0004674">
    <property type="term" value="F:protein serine/threonine kinase activity"/>
    <property type="evidence" value="ECO:0007669"/>
    <property type="project" value="TreeGrafter"/>
</dbReference>
<keyword evidence="2" id="KW-0812">Transmembrane</keyword>
<gene>
    <name evidence="4" type="ORF">CNYM01_13589</name>
</gene>
<organism evidence="4 5">
    <name type="scientific">Colletotrichum nymphaeae SA-01</name>
    <dbReference type="NCBI Taxonomy" id="1460502"/>
    <lineage>
        <taxon>Eukaryota</taxon>
        <taxon>Fungi</taxon>
        <taxon>Dikarya</taxon>
        <taxon>Ascomycota</taxon>
        <taxon>Pezizomycotina</taxon>
        <taxon>Sordariomycetes</taxon>
        <taxon>Hypocreomycetidae</taxon>
        <taxon>Glomerellales</taxon>
        <taxon>Glomerellaceae</taxon>
        <taxon>Colletotrichum</taxon>
        <taxon>Colletotrichum acutatum species complex</taxon>
    </lineage>
</organism>
<evidence type="ECO:0000313" key="4">
    <source>
        <dbReference type="EMBL" id="KXH50219.1"/>
    </source>
</evidence>
<evidence type="ECO:0000256" key="1">
    <source>
        <dbReference type="SAM" id="MobiDB-lite"/>
    </source>
</evidence>
<feature type="domain" description="Protein kinase" evidence="3">
    <location>
        <begin position="1"/>
        <end position="296"/>
    </location>
</feature>
<dbReference type="Proteomes" id="UP000070054">
    <property type="component" value="Unassembled WGS sequence"/>
</dbReference>
<proteinExistence type="predicted"/>
<reference evidence="4 5" key="1">
    <citation type="submission" date="2014-02" db="EMBL/GenBank/DDBJ databases">
        <title>The genome sequence of Colletotrichum nymphaeae SA-01.</title>
        <authorList>
            <person name="Baroncelli R."/>
            <person name="Thon M.R."/>
        </authorList>
    </citation>
    <scope>NUCLEOTIDE SEQUENCE [LARGE SCALE GENOMIC DNA]</scope>
    <source>
        <strain evidence="4 5">SA-01</strain>
    </source>
</reference>
<feature type="compositionally biased region" description="Polar residues" evidence="1">
    <location>
        <begin position="285"/>
        <end position="299"/>
    </location>
</feature>